<keyword evidence="1" id="KW-0812">Transmembrane</keyword>
<keyword evidence="1" id="KW-0472">Membrane</keyword>
<organism evidence="2">
    <name type="scientific">uncultured Aureispira sp</name>
    <dbReference type="NCBI Taxonomy" id="1331704"/>
    <lineage>
        <taxon>Bacteria</taxon>
        <taxon>Pseudomonadati</taxon>
        <taxon>Bacteroidota</taxon>
        <taxon>Saprospiria</taxon>
        <taxon>Saprospirales</taxon>
        <taxon>Saprospiraceae</taxon>
        <taxon>Aureispira</taxon>
        <taxon>environmental samples</taxon>
    </lineage>
</organism>
<accession>A0A6S6SY84</accession>
<feature type="transmembrane region" description="Helical" evidence="1">
    <location>
        <begin position="12"/>
        <end position="32"/>
    </location>
</feature>
<proteinExistence type="predicted"/>
<evidence type="ECO:0000256" key="1">
    <source>
        <dbReference type="SAM" id="Phobius"/>
    </source>
</evidence>
<dbReference type="AlphaFoldDB" id="A0A6S6SY84"/>
<gene>
    <name evidence="2" type="ORF">HELGO_WM36232</name>
</gene>
<name>A0A6S6SY84_9BACT</name>
<keyword evidence="1" id="KW-1133">Transmembrane helix</keyword>
<reference evidence="2" key="1">
    <citation type="submission" date="2020-01" db="EMBL/GenBank/DDBJ databases">
        <authorList>
            <person name="Meier V. D."/>
            <person name="Meier V D."/>
        </authorList>
    </citation>
    <scope>NUCLEOTIDE SEQUENCE</scope>
    <source>
        <strain evidence="2">HLG_WM_MAG_10</strain>
    </source>
</reference>
<dbReference type="EMBL" id="CACVAQ010000155">
    <property type="protein sequence ID" value="CAA6809477.1"/>
    <property type="molecule type" value="Genomic_DNA"/>
</dbReference>
<sequence>MIFYPLNLVQSIILLNSALFYKLIFGNIGWFVNGILNKRLNYKCNISLTVCPKRKERGNALMRNLSLFPKRTKYFSIYSYKGKKKN</sequence>
<protein>
    <submittedName>
        <fullName evidence="2">Uncharacterized protein</fullName>
    </submittedName>
</protein>
<evidence type="ECO:0000313" key="2">
    <source>
        <dbReference type="EMBL" id="CAA6809477.1"/>
    </source>
</evidence>